<proteinExistence type="predicted"/>
<protein>
    <submittedName>
        <fullName evidence="3">Efflux RND transporter permease subunit</fullName>
    </submittedName>
</protein>
<feature type="transmembrane region" description="Helical" evidence="2">
    <location>
        <begin position="461"/>
        <end position="484"/>
    </location>
</feature>
<dbReference type="Gene3D" id="3.30.70.1320">
    <property type="entry name" value="Multidrug efflux transporter AcrB pore domain like"/>
    <property type="match status" value="1"/>
</dbReference>
<dbReference type="SUPFAM" id="SSF82693">
    <property type="entry name" value="Multidrug efflux transporter AcrB pore domain, PN1, PN2, PC1 and PC2 subdomains"/>
    <property type="match status" value="2"/>
</dbReference>
<dbReference type="PANTHER" id="PTHR32063:SF33">
    <property type="entry name" value="RND SUPERFAMILY EFFLUX PUMP PERMEASE COMPONENT"/>
    <property type="match status" value="1"/>
</dbReference>
<reference evidence="3" key="1">
    <citation type="submission" date="2023-02" db="EMBL/GenBank/DDBJ databases">
        <title>Genome sequence of Hyphococcus flavus.</title>
        <authorList>
            <person name="Rong J.-C."/>
            <person name="Zhao Q."/>
            <person name="Yi M."/>
            <person name="Wu J.-Y."/>
        </authorList>
    </citation>
    <scope>NUCLEOTIDE SEQUENCE</scope>
    <source>
        <strain evidence="3">MCCC 1K03223</strain>
    </source>
</reference>
<sequence>MTGLIAWWTKNSVAANLLMVACFVAGAIAFMSLERELDPSAAFTGASINVAWPGASPREVEEQIILRIEEALANIDGVVHVDSTAREGSASLNVEGDDNIDTTRFLNEVKNRVDGVSNLPQDSFPPIVTQWRNRNPGAFMGLYGDLPARELNRLARELRDELAQIPNGSPIVNIFGELREEVSIEVSEEALRRYNLTFDDVARAIRGSSINLAGGQVRTETGNLQIAARALADTEEEFERIVVRQNPDGSVIRVSDVATVVDGFEDRRQIRQLNGKPSISMGVMAPETSNVTTLSKAINEWVEEKNEELDGKAELYIWFDAAEPFNGQLNLVASNAVIGLLLVLIILMLFLRPAVAFWTAVGIAVSFAGAFIFMPMTGVSLNFLSIFGFLLVIGVVVDDAIIVGESIHNQVEEGNATGADASVLGTQLVIKPVFFAVLTTMIAFSPWLFIGGGAAQFTRQISLTIIYALTFSLVEAFLILPAHLSHMKPQNKKGVYYQLQRGFAEGILTVADKVYRPIIRTALKFRYFTVVGFVGAFSVAVALLAQGWISFKFMPEIQGTFISLNVRLPEGSSFARTEQIFAEVDRAANSLKERLGKAGDEDYVDAIYIAADEGEITSYVTIVEATKRKESTKDVAEMFREELGPIPDAEEINIGFTQNQGGPDLSFGVQAEDLEELRLATVDVQNYLRTLPGVFDVRNNLQSATPELQIELKPGAERFGLTLADVSGQVRQAFFGEEVQRLPRSGQDVRVMVRYPKSARESLTTIDRMRIRTSDGREVPLTAVADAKFAPSYKRIERRDRQRSARVTAELREGVDRSAIMQSYNRDFIPEWQRRHPEASVVQRGDAEEQAEFMSEFLALYAVALFAMYMLLAIAFSSYWQPALIMTAIPFGYMGAAFGHFLFGLDFALFSFFGVGAAAGVVVNDNLVLIDYVNRLRAQGEGAFSALVKAGVGRFRPIMLTSVTTFVGLLPIMFERSTDAEFLKPTIVALAFGVFFATFVTLIFVPAMYAVGADIARFYRWAWTGEKQPQLGEGASSESDYADAQGATDHRYGADLSGRKRDNPLWRPAE</sequence>
<feature type="transmembrane region" description="Helical" evidence="2">
    <location>
        <begin position="355"/>
        <end position="373"/>
    </location>
</feature>
<keyword evidence="4" id="KW-1185">Reference proteome</keyword>
<feature type="transmembrane region" description="Helical" evidence="2">
    <location>
        <begin position="986"/>
        <end position="1011"/>
    </location>
</feature>
<evidence type="ECO:0000256" key="1">
    <source>
        <dbReference type="SAM" id="MobiDB-lite"/>
    </source>
</evidence>
<dbReference type="GO" id="GO:0005886">
    <property type="term" value="C:plasma membrane"/>
    <property type="evidence" value="ECO:0007669"/>
    <property type="project" value="TreeGrafter"/>
</dbReference>
<feature type="transmembrane region" description="Helical" evidence="2">
    <location>
        <begin position="379"/>
        <end position="397"/>
    </location>
</feature>
<feature type="transmembrane region" description="Helical" evidence="2">
    <location>
        <begin position="433"/>
        <end position="455"/>
    </location>
</feature>
<keyword evidence="2" id="KW-0812">Transmembrane</keyword>
<dbReference type="Gene3D" id="3.30.70.1440">
    <property type="entry name" value="Multidrug efflux transporter AcrB pore domain"/>
    <property type="match status" value="1"/>
</dbReference>
<keyword evidence="2" id="KW-0472">Membrane</keyword>
<dbReference type="Gene3D" id="1.20.1640.10">
    <property type="entry name" value="Multidrug efflux transporter AcrB transmembrane domain"/>
    <property type="match status" value="2"/>
</dbReference>
<dbReference type="RefSeq" id="WP_274492358.1">
    <property type="nucleotide sequence ID" value="NZ_CP118166.1"/>
</dbReference>
<feature type="transmembrane region" description="Helical" evidence="2">
    <location>
        <begin position="858"/>
        <end position="876"/>
    </location>
</feature>
<dbReference type="InterPro" id="IPR027463">
    <property type="entry name" value="AcrB_DN_DC_subdom"/>
</dbReference>
<accession>A0AAE9ZAY7</accession>
<dbReference type="Proteomes" id="UP001214043">
    <property type="component" value="Chromosome"/>
</dbReference>
<dbReference type="PANTHER" id="PTHR32063">
    <property type="match status" value="1"/>
</dbReference>
<dbReference type="Gene3D" id="3.30.2090.10">
    <property type="entry name" value="Multidrug efflux transporter AcrB TolC docking domain, DN and DC subdomains"/>
    <property type="match status" value="2"/>
</dbReference>
<feature type="transmembrane region" description="Helical" evidence="2">
    <location>
        <begin position="331"/>
        <end position="350"/>
    </location>
</feature>
<dbReference type="EMBL" id="CP118166">
    <property type="protein sequence ID" value="WDI30556.1"/>
    <property type="molecule type" value="Genomic_DNA"/>
</dbReference>
<feature type="region of interest" description="Disordered" evidence="1">
    <location>
        <begin position="1029"/>
        <end position="1070"/>
    </location>
</feature>
<dbReference type="KEGG" id="hfl:PUV54_11375"/>
<organism evidence="3 4">
    <name type="scientific">Hyphococcus flavus</name>
    <dbReference type="NCBI Taxonomy" id="1866326"/>
    <lineage>
        <taxon>Bacteria</taxon>
        <taxon>Pseudomonadati</taxon>
        <taxon>Pseudomonadota</taxon>
        <taxon>Alphaproteobacteria</taxon>
        <taxon>Parvularculales</taxon>
        <taxon>Parvularculaceae</taxon>
        <taxon>Hyphococcus</taxon>
    </lineage>
</organism>
<evidence type="ECO:0000256" key="2">
    <source>
        <dbReference type="SAM" id="Phobius"/>
    </source>
</evidence>
<dbReference type="PRINTS" id="PR00702">
    <property type="entry name" value="ACRIFLAVINRP"/>
</dbReference>
<keyword evidence="2" id="KW-1133">Transmembrane helix</keyword>
<gene>
    <name evidence="3" type="ORF">PUV54_11375</name>
</gene>
<feature type="transmembrane region" description="Helical" evidence="2">
    <location>
        <begin position="12"/>
        <end position="33"/>
    </location>
</feature>
<feature type="transmembrane region" description="Helical" evidence="2">
    <location>
        <begin position="883"/>
        <end position="903"/>
    </location>
</feature>
<dbReference type="SUPFAM" id="SSF82714">
    <property type="entry name" value="Multidrug efflux transporter AcrB TolC docking domain, DN and DC subdomains"/>
    <property type="match status" value="2"/>
</dbReference>
<feature type="transmembrane region" description="Helical" evidence="2">
    <location>
        <begin position="955"/>
        <end position="974"/>
    </location>
</feature>
<dbReference type="Gene3D" id="3.30.70.1430">
    <property type="entry name" value="Multidrug efflux transporter AcrB pore domain"/>
    <property type="match status" value="2"/>
</dbReference>
<feature type="transmembrane region" description="Helical" evidence="2">
    <location>
        <begin position="909"/>
        <end position="934"/>
    </location>
</feature>
<evidence type="ECO:0000313" key="4">
    <source>
        <dbReference type="Proteomes" id="UP001214043"/>
    </source>
</evidence>
<dbReference type="GO" id="GO:0042910">
    <property type="term" value="F:xenobiotic transmembrane transporter activity"/>
    <property type="evidence" value="ECO:0007669"/>
    <property type="project" value="TreeGrafter"/>
</dbReference>
<feature type="compositionally biased region" description="Basic and acidic residues" evidence="1">
    <location>
        <begin position="1048"/>
        <end position="1070"/>
    </location>
</feature>
<feature type="transmembrane region" description="Helical" evidence="2">
    <location>
        <begin position="525"/>
        <end position="549"/>
    </location>
</feature>
<dbReference type="SUPFAM" id="SSF82866">
    <property type="entry name" value="Multidrug efflux transporter AcrB transmembrane domain"/>
    <property type="match status" value="2"/>
</dbReference>
<dbReference type="AlphaFoldDB" id="A0AAE9ZAY7"/>
<name>A0AAE9ZAY7_9PROT</name>
<dbReference type="InterPro" id="IPR001036">
    <property type="entry name" value="Acrflvin-R"/>
</dbReference>
<evidence type="ECO:0000313" key="3">
    <source>
        <dbReference type="EMBL" id="WDI30556.1"/>
    </source>
</evidence>
<dbReference type="Pfam" id="PF00873">
    <property type="entry name" value="ACR_tran"/>
    <property type="match status" value="1"/>
</dbReference>